<dbReference type="Gene3D" id="3.90.1490.10">
    <property type="entry name" value="putative n-type atp pyrophosphatase, domain 2"/>
    <property type="match status" value="1"/>
</dbReference>
<dbReference type="CDD" id="cd06155">
    <property type="entry name" value="eu_AANH_C_1"/>
    <property type="match status" value="1"/>
</dbReference>
<dbReference type="CDD" id="cd06156">
    <property type="entry name" value="eu_AANH_C_2"/>
    <property type="match status" value="1"/>
</dbReference>
<evidence type="ECO:0000256" key="3">
    <source>
        <dbReference type="ARBA" id="ARBA00029814"/>
    </source>
</evidence>
<dbReference type="InterPro" id="IPR030662">
    <property type="entry name" value="DPH6/MJ0570"/>
</dbReference>
<protein>
    <recommendedName>
        <fullName evidence="2">Diphthine--ammonia ligase</fullName>
        <ecNumber evidence="1">6.3.1.14</ecNumber>
    </recommendedName>
    <alternativeName>
        <fullName evidence="3">Diphthamide synthase</fullName>
    </alternativeName>
    <alternativeName>
        <fullName evidence="4">Diphthamide synthetase</fullName>
    </alternativeName>
</protein>
<dbReference type="Proteomes" id="UP001378960">
    <property type="component" value="Unassembled WGS sequence"/>
</dbReference>
<evidence type="ECO:0000256" key="5">
    <source>
        <dbReference type="ARBA" id="ARBA00048108"/>
    </source>
</evidence>
<keyword evidence="8" id="KW-1185">Reference proteome</keyword>
<dbReference type="Pfam" id="PF01042">
    <property type="entry name" value="Ribonuc_L-PSP"/>
    <property type="match status" value="1"/>
</dbReference>
<proteinExistence type="predicted"/>
<dbReference type="NCBIfam" id="TIGR00290">
    <property type="entry name" value="MJ0570_dom"/>
    <property type="match status" value="1"/>
</dbReference>
<evidence type="ECO:0000313" key="8">
    <source>
        <dbReference type="Proteomes" id="UP001378960"/>
    </source>
</evidence>
<reference evidence="7 8" key="1">
    <citation type="journal article" date="2023" name="Elife">
        <title>Identification of key yeast species and microbe-microbe interactions impacting larval growth of Drosophila in the wild.</title>
        <authorList>
            <person name="Mure A."/>
            <person name="Sugiura Y."/>
            <person name="Maeda R."/>
            <person name="Honda K."/>
            <person name="Sakurai N."/>
            <person name="Takahashi Y."/>
            <person name="Watada M."/>
            <person name="Katoh T."/>
            <person name="Gotoh A."/>
            <person name="Gotoh Y."/>
            <person name="Taniguchi I."/>
            <person name="Nakamura K."/>
            <person name="Hayashi T."/>
            <person name="Katayama T."/>
            <person name="Uemura T."/>
            <person name="Hattori Y."/>
        </authorList>
    </citation>
    <scope>NUCLEOTIDE SEQUENCE [LARGE SCALE GENOMIC DNA]</scope>
    <source>
        <strain evidence="7 8">PK-24</strain>
    </source>
</reference>
<dbReference type="PANTHER" id="PTHR12196:SF2">
    <property type="entry name" value="DIPHTHINE--AMMONIA LIGASE"/>
    <property type="match status" value="1"/>
</dbReference>
<accession>A0AAV5QY87</accession>
<evidence type="ECO:0000256" key="4">
    <source>
        <dbReference type="ARBA" id="ARBA00031552"/>
    </source>
</evidence>
<dbReference type="GO" id="GO:0017183">
    <property type="term" value="P:protein histidyl modification to diphthamide"/>
    <property type="evidence" value="ECO:0007669"/>
    <property type="project" value="TreeGrafter"/>
</dbReference>
<dbReference type="InterPro" id="IPR035959">
    <property type="entry name" value="RutC-like_sf"/>
</dbReference>
<dbReference type="Gene3D" id="3.30.1330.40">
    <property type="entry name" value="RutC-like"/>
    <property type="match status" value="2"/>
</dbReference>
<dbReference type="SUPFAM" id="SSF52402">
    <property type="entry name" value="Adenine nucleotide alpha hydrolases-like"/>
    <property type="match status" value="1"/>
</dbReference>
<dbReference type="Pfam" id="PF01902">
    <property type="entry name" value="Diphthami_syn_2"/>
    <property type="match status" value="1"/>
</dbReference>
<dbReference type="CDD" id="cd01994">
    <property type="entry name" value="AANH_PF0828-like"/>
    <property type="match status" value="1"/>
</dbReference>
<name>A0AAV5QY87_PICKL</name>
<dbReference type="EMBL" id="BTGB01000001">
    <property type="protein sequence ID" value="GMM44238.1"/>
    <property type="molecule type" value="Genomic_DNA"/>
</dbReference>
<dbReference type="InterPro" id="IPR006175">
    <property type="entry name" value="YjgF/YER057c/UK114"/>
</dbReference>
<comment type="caution">
    <text evidence="7">The sequence shown here is derived from an EMBL/GenBank/DDBJ whole genome shotgun (WGS) entry which is preliminary data.</text>
</comment>
<dbReference type="InterPro" id="IPR014729">
    <property type="entry name" value="Rossmann-like_a/b/a_fold"/>
</dbReference>
<gene>
    <name evidence="7" type="ORF">DAPK24_008130</name>
</gene>
<organism evidence="7 8">
    <name type="scientific">Pichia kluyveri</name>
    <name type="common">Yeast</name>
    <dbReference type="NCBI Taxonomy" id="36015"/>
    <lineage>
        <taxon>Eukaryota</taxon>
        <taxon>Fungi</taxon>
        <taxon>Dikarya</taxon>
        <taxon>Ascomycota</taxon>
        <taxon>Saccharomycotina</taxon>
        <taxon>Pichiomycetes</taxon>
        <taxon>Pichiales</taxon>
        <taxon>Pichiaceae</taxon>
        <taxon>Pichia</taxon>
    </lineage>
</organism>
<dbReference type="EC" id="6.3.1.14" evidence="1"/>
<dbReference type="GO" id="GO:0017178">
    <property type="term" value="F:diphthine-ammonia ligase activity"/>
    <property type="evidence" value="ECO:0007669"/>
    <property type="project" value="UniProtKB-EC"/>
</dbReference>
<evidence type="ECO:0000313" key="7">
    <source>
        <dbReference type="EMBL" id="GMM44238.1"/>
    </source>
</evidence>
<dbReference type="AlphaFoldDB" id="A0AAV5QY87"/>
<keyword evidence="7" id="KW-0436">Ligase</keyword>
<dbReference type="Gene3D" id="3.40.50.620">
    <property type="entry name" value="HUPs"/>
    <property type="match status" value="1"/>
</dbReference>
<feature type="domain" description="Diphthamide synthase" evidence="6">
    <location>
        <begin position="1"/>
        <end position="243"/>
    </location>
</feature>
<dbReference type="FunFam" id="3.40.50.620:FF:000145">
    <property type="entry name" value="ATP-binding domain containing protein"/>
    <property type="match status" value="1"/>
</dbReference>
<evidence type="ECO:0000256" key="2">
    <source>
        <dbReference type="ARBA" id="ARBA00018426"/>
    </source>
</evidence>
<dbReference type="PANTHER" id="PTHR12196">
    <property type="entry name" value="DOMAIN OF UNKNOWN FUNCTION 71 DUF71 -CONTAINING PROTEIN"/>
    <property type="match status" value="1"/>
</dbReference>
<comment type="catalytic activity">
    <reaction evidence="5">
        <text>diphthine-[translation elongation factor 2] + NH4(+) + ATP = diphthamide-[translation elongation factor 2] + AMP + diphosphate + H(+)</text>
        <dbReference type="Rhea" id="RHEA:19753"/>
        <dbReference type="Rhea" id="RHEA-COMP:10172"/>
        <dbReference type="Rhea" id="RHEA-COMP:10174"/>
        <dbReference type="ChEBI" id="CHEBI:15378"/>
        <dbReference type="ChEBI" id="CHEBI:16692"/>
        <dbReference type="ChEBI" id="CHEBI:28938"/>
        <dbReference type="ChEBI" id="CHEBI:30616"/>
        <dbReference type="ChEBI" id="CHEBI:33019"/>
        <dbReference type="ChEBI" id="CHEBI:82696"/>
        <dbReference type="ChEBI" id="CHEBI:456215"/>
        <dbReference type="EC" id="6.3.1.14"/>
    </reaction>
</comment>
<dbReference type="SUPFAM" id="SSF55298">
    <property type="entry name" value="YjgF-like"/>
    <property type="match status" value="2"/>
</dbReference>
<evidence type="ECO:0000259" key="6">
    <source>
        <dbReference type="Pfam" id="PF01902"/>
    </source>
</evidence>
<sequence length="627" mass="71685">MKFVALVSGGKDSCFNILHCLAQGHELVCLANLYPPNDDNKNNDDEMDSFMYQTVGHDVLTLYEKCIGVPMYRQPIIGNASNQNLEYNKTDNDETEDLFNLLTNVLKNHPDVKGVSVGAILSSYQRTRVEDVCSRLGLTSLAYLWQRDQSELMNEMCNSGMDAKIIKVAAIGLNESNLGMTLNEIQPKLIQLNQMFGVHICGEGGEFETSVFDAPFFKFGKINIIEREVIKHTNDDVWYLKMKVGFEPKEVNDEVIDWKQFIVEPPLLTERSEEIYEDIKCNEMKNKENVTADEIEDYEINWESNVFKHGDYMYVNNLSSPNGDCEEQINKVFQELEKILNDNKLEFENVSSAKLLINDMNNFTKINSQYVKYFKRALPPSRICIETKLPNNIELQLSVVILKDLKKKIGLHIQGISYWAPCNIGPYSQSIGNREDGIARISGQIPLIPKSMTLPINEDLDFKLNAILSLQHYNSIKEVINFKSGLITICYIKDMGKLSIIENIFNKYKEICNDSLNDKLLVVQISELPKGSVVEWAGMNHKITDNSLNYESSDEEEEGDDNNKEKVNIRYVNNINEFTFNKGVMYEIYGNPRDINMNDIELKGISYEIIPVLRTDKGSIAIVEYRI</sequence>
<dbReference type="InterPro" id="IPR002761">
    <property type="entry name" value="Diphthami_syn_dom"/>
</dbReference>
<evidence type="ECO:0000256" key="1">
    <source>
        <dbReference type="ARBA" id="ARBA00012089"/>
    </source>
</evidence>